<sequence length="385" mass="43361">MKSIKSWVGRALGKSRRGKAALPITLSDPQALKRLQRATEDLERLVKLEKDGRNGRNLLEERLAVVHRRDIYNAKKVKQAEKENRLLAKRIDRIMHKMGPRGLKKDLRDLSIMMKAVQRALFVDSTGLSYPHNLSTQRFKLFSQNEEDGIIHAIFDKIGGGSRRFVEIGAGTNGGNSGFLASECGWSGMMLEANEDRLSKLKMHFEPLGITCLGNWVARENINDFIRDSGCEGEIDLLSIDIDGNDYWIWEAITACSPRLVIIEYNSLFGPDRAVVVPYDPEFDRHRFVEAAEGGHYYFGASLQALSRLAEQKGYRLILTEPRGVNAFFLRNDVGQEIPACDPSSAYRMLVKYGARGLDLFEYIRKHDLPLIDLDGDGVDSKATA</sequence>
<protein>
    <recommendedName>
        <fullName evidence="2">Methyltransferase FkbM domain-containing protein</fullName>
    </recommendedName>
</protein>
<evidence type="ECO:0000313" key="1">
    <source>
        <dbReference type="EMBL" id="SVB93750.1"/>
    </source>
</evidence>
<name>A0A382I292_9ZZZZ</name>
<dbReference type="SUPFAM" id="SSF53335">
    <property type="entry name" value="S-adenosyl-L-methionine-dependent methyltransferases"/>
    <property type="match status" value="1"/>
</dbReference>
<organism evidence="1">
    <name type="scientific">marine metagenome</name>
    <dbReference type="NCBI Taxonomy" id="408172"/>
    <lineage>
        <taxon>unclassified sequences</taxon>
        <taxon>metagenomes</taxon>
        <taxon>ecological metagenomes</taxon>
    </lineage>
</organism>
<accession>A0A382I292</accession>
<proteinExistence type="predicted"/>
<reference evidence="1" key="1">
    <citation type="submission" date="2018-05" db="EMBL/GenBank/DDBJ databases">
        <authorList>
            <person name="Lanie J.A."/>
            <person name="Ng W.-L."/>
            <person name="Kazmierczak K.M."/>
            <person name="Andrzejewski T.M."/>
            <person name="Davidsen T.M."/>
            <person name="Wayne K.J."/>
            <person name="Tettelin H."/>
            <person name="Glass J.I."/>
            <person name="Rusch D."/>
            <person name="Podicherti R."/>
            <person name="Tsui H.-C.T."/>
            <person name="Winkler M.E."/>
        </authorList>
    </citation>
    <scope>NUCLEOTIDE SEQUENCE</scope>
</reference>
<dbReference type="AlphaFoldDB" id="A0A382I292"/>
<dbReference type="InterPro" id="IPR029063">
    <property type="entry name" value="SAM-dependent_MTases_sf"/>
</dbReference>
<gene>
    <name evidence="1" type="ORF">METZ01_LOCUS246604</name>
</gene>
<evidence type="ECO:0008006" key="2">
    <source>
        <dbReference type="Google" id="ProtNLM"/>
    </source>
</evidence>
<dbReference type="EMBL" id="UINC01064768">
    <property type="protein sequence ID" value="SVB93750.1"/>
    <property type="molecule type" value="Genomic_DNA"/>
</dbReference>